<organism evidence="3 4">
    <name type="scientific">Micromonospora maritima</name>
    <dbReference type="NCBI Taxonomy" id="986711"/>
    <lineage>
        <taxon>Bacteria</taxon>
        <taxon>Bacillati</taxon>
        <taxon>Actinomycetota</taxon>
        <taxon>Actinomycetes</taxon>
        <taxon>Micromonosporales</taxon>
        <taxon>Micromonosporaceae</taxon>
        <taxon>Micromonospora</taxon>
    </lineage>
</organism>
<feature type="transmembrane region" description="Helical" evidence="2">
    <location>
        <begin position="138"/>
        <end position="155"/>
    </location>
</feature>
<feature type="compositionally biased region" description="Basic and acidic residues" evidence="1">
    <location>
        <begin position="311"/>
        <end position="327"/>
    </location>
</feature>
<dbReference type="EMBL" id="JBITLE010000004">
    <property type="protein sequence ID" value="MFI7263592.1"/>
    <property type="molecule type" value="Genomic_DNA"/>
</dbReference>
<feature type="transmembrane region" description="Helical" evidence="2">
    <location>
        <begin position="25"/>
        <end position="47"/>
    </location>
</feature>
<keyword evidence="2" id="KW-0812">Transmembrane</keyword>
<feature type="compositionally biased region" description="Pro residues" evidence="1">
    <location>
        <begin position="279"/>
        <end position="290"/>
    </location>
</feature>
<accession>A0ABW7ZN03</accession>
<evidence type="ECO:0000256" key="1">
    <source>
        <dbReference type="SAM" id="MobiDB-lite"/>
    </source>
</evidence>
<keyword evidence="2" id="KW-1133">Transmembrane helix</keyword>
<feature type="compositionally biased region" description="Low complexity" evidence="1">
    <location>
        <begin position="171"/>
        <end position="183"/>
    </location>
</feature>
<evidence type="ECO:0000313" key="3">
    <source>
        <dbReference type="EMBL" id="MFI7263592.1"/>
    </source>
</evidence>
<evidence type="ECO:0000313" key="4">
    <source>
        <dbReference type="Proteomes" id="UP001612812"/>
    </source>
</evidence>
<feature type="compositionally biased region" description="Low complexity" evidence="1">
    <location>
        <begin position="210"/>
        <end position="225"/>
    </location>
</feature>
<dbReference type="RefSeq" id="WP_396754499.1">
    <property type="nucleotide sequence ID" value="NZ_JBITLA010000004.1"/>
</dbReference>
<feature type="compositionally biased region" description="Pro residues" evidence="1">
    <location>
        <begin position="192"/>
        <end position="209"/>
    </location>
</feature>
<keyword evidence="2" id="KW-0472">Membrane</keyword>
<evidence type="ECO:0000256" key="2">
    <source>
        <dbReference type="SAM" id="Phobius"/>
    </source>
</evidence>
<feature type="compositionally biased region" description="Pro residues" evidence="1">
    <location>
        <begin position="226"/>
        <end position="272"/>
    </location>
</feature>
<gene>
    <name evidence="3" type="ORF">ACIBP4_15010</name>
</gene>
<protein>
    <submittedName>
        <fullName evidence="3">Uncharacterized protein</fullName>
    </submittedName>
</protein>
<name>A0ABW7ZN03_9ACTN</name>
<proteinExistence type="predicted"/>
<sequence length="327" mass="34116">MTSPAEPASGDAAQASQLTKPLRELAALVLLGANAVLLFVGLLRLLVPVDDYSTFSGRAGSTFFAFVGLESTVLPVLAVLLATHVRPVLPKAKLITQVALVEYGVAAVFGALTFLIWLVGRLADGEVLDAFLGLLTRVAWFAVFAVAAYVVFTVWRRLYHVPKPKPQPGVYGQAQPGWPQQPGQPGGYPAPGGYPPAGVPPQPGQPPAGYPQAGAPQPGWPQAGPYGPPQSAPPFNTAPPHAPQSSPPFGQPPAAPQSAPPFGAPPSAPPFGAPQYGAPQPPPFGQPPSADPTQAIPRQPAEPGQPASPAEDERTQRFDREDPNRPR</sequence>
<reference evidence="3 4" key="1">
    <citation type="submission" date="2024-10" db="EMBL/GenBank/DDBJ databases">
        <title>The Natural Products Discovery Center: Release of the First 8490 Sequenced Strains for Exploring Actinobacteria Biosynthetic Diversity.</title>
        <authorList>
            <person name="Kalkreuter E."/>
            <person name="Kautsar S.A."/>
            <person name="Yang D."/>
            <person name="Bader C.D."/>
            <person name="Teijaro C.N."/>
            <person name="Fluegel L."/>
            <person name="Davis C.M."/>
            <person name="Simpson J.R."/>
            <person name="Lauterbach L."/>
            <person name="Steele A.D."/>
            <person name="Gui C."/>
            <person name="Meng S."/>
            <person name="Li G."/>
            <person name="Viehrig K."/>
            <person name="Ye F."/>
            <person name="Su P."/>
            <person name="Kiefer A.F."/>
            <person name="Nichols A."/>
            <person name="Cepeda A.J."/>
            <person name="Yan W."/>
            <person name="Fan B."/>
            <person name="Jiang Y."/>
            <person name="Adhikari A."/>
            <person name="Zheng C.-J."/>
            <person name="Schuster L."/>
            <person name="Cowan T.M."/>
            <person name="Smanski M.J."/>
            <person name="Chevrette M.G."/>
            <person name="De Carvalho L.P.S."/>
            <person name="Shen B."/>
        </authorList>
    </citation>
    <scope>NUCLEOTIDE SEQUENCE [LARGE SCALE GENOMIC DNA]</scope>
    <source>
        <strain evidence="3 4">NPDC049845</strain>
    </source>
</reference>
<keyword evidence="4" id="KW-1185">Reference proteome</keyword>
<comment type="caution">
    <text evidence="3">The sequence shown here is derived from an EMBL/GenBank/DDBJ whole genome shotgun (WGS) entry which is preliminary data.</text>
</comment>
<dbReference type="Proteomes" id="UP001612812">
    <property type="component" value="Unassembled WGS sequence"/>
</dbReference>
<feature type="transmembrane region" description="Helical" evidence="2">
    <location>
        <begin position="94"/>
        <end position="118"/>
    </location>
</feature>
<dbReference type="PRINTS" id="PR01217">
    <property type="entry name" value="PRICHEXTENSN"/>
</dbReference>
<feature type="region of interest" description="Disordered" evidence="1">
    <location>
        <begin position="169"/>
        <end position="327"/>
    </location>
</feature>
<feature type="transmembrane region" description="Helical" evidence="2">
    <location>
        <begin position="59"/>
        <end position="82"/>
    </location>
</feature>